<keyword evidence="2" id="KW-1185">Reference proteome</keyword>
<reference evidence="1 2" key="1">
    <citation type="submission" date="2019-04" db="EMBL/GenBank/DDBJ databases">
        <title>Mesorhizobium composti sp. nov., isolated from compost.</title>
        <authorList>
            <person name="Lin S.-Y."/>
            <person name="Hameed A."/>
            <person name="Hsieh Y.-T."/>
            <person name="Young C.-C."/>
        </authorList>
    </citation>
    <scope>NUCLEOTIDE SEQUENCE [LARGE SCALE GENOMIC DNA]</scope>
    <source>
        <strain evidence="1 2">CC-YTH430</strain>
    </source>
</reference>
<sequence>MAESLAQSSPTLLGPTDPAPVGLRNILGGSPFFLICDHAGNAVPAALHDLGLNGDELGRHIGIDIGILGVSERLSDLLAAPLVFQRYSRLVVECNRRPTASDFVAAVSDGTPVPGNAGISAEERARRASEISEPYHHEIVSRLDERQGAGRPTILVSMHSFTPSLRARPSLRPWHVGLCYDADRRFTMPVLDALDREPGLNVGRNEPYGVNMAADYSIPVHGEERGQLYVEFEIRQDLIASAEGQVEWADRIARVLTAAYAAYAGGAA</sequence>
<dbReference type="InterPro" id="IPR011227">
    <property type="entry name" value="UCP029730"/>
</dbReference>
<dbReference type="InterPro" id="IPR007709">
    <property type="entry name" value="N-FG_amidohydro"/>
</dbReference>
<dbReference type="RefSeq" id="WP_136358714.1">
    <property type="nucleotide sequence ID" value="NZ_SSNY01000009.1"/>
</dbReference>
<name>A0ABY2Q494_9HYPH</name>
<evidence type="ECO:0000313" key="2">
    <source>
        <dbReference type="Proteomes" id="UP000306441"/>
    </source>
</evidence>
<gene>
    <name evidence="1" type="ORF">E6C48_15250</name>
</gene>
<accession>A0ABY2Q494</accession>
<dbReference type="Proteomes" id="UP000306441">
    <property type="component" value="Unassembled WGS sequence"/>
</dbReference>
<evidence type="ECO:0000313" key="1">
    <source>
        <dbReference type="EMBL" id="THF55960.1"/>
    </source>
</evidence>
<dbReference type="SUPFAM" id="SSF53187">
    <property type="entry name" value="Zn-dependent exopeptidases"/>
    <property type="match status" value="1"/>
</dbReference>
<dbReference type="Pfam" id="PF05013">
    <property type="entry name" value="FGase"/>
    <property type="match status" value="1"/>
</dbReference>
<organism evidence="1 2">
    <name type="scientific">Ollibium composti</name>
    <dbReference type="NCBI Taxonomy" id="2675109"/>
    <lineage>
        <taxon>Bacteria</taxon>
        <taxon>Pseudomonadati</taxon>
        <taxon>Pseudomonadota</taxon>
        <taxon>Alphaproteobacteria</taxon>
        <taxon>Hyphomicrobiales</taxon>
        <taxon>Phyllobacteriaceae</taxon>
        <taxon>Ollibium</taxon>
    </lineage>
</organism>
<proteinExistence type="predicted"/>
<dbReference type="Gene3D" id="3.40.630.40">
    <property type="entry name" value="Zn-dependent exopeptidases"/>
    <property type="match status" value="1"/>
</dbReference>
<dbReference type="PIRSF" id="PIRSF029730">
    <property type="entry name" value="UCP029730"/>
    <property type="match status" value="1"/>
</dbReference>
<comment type="caution">
    <text evidence="1">The sequence shown here is derived from an EMBL/GenBank/DDBJ whole genome shotgun (WGS) entry which is preliminary data.</text>
</comment>
<protein>
    <submittedName>
        <fullName evidence="1">N-formylglutamate amidohydrolase</fullName>
    </submittedName>
</protein>
<dbReference type="EMBL" id="SSNY01000009">
    <property type="protein sequence ID" value="THF55960.1"/>
    <property type="molecule type" value="Genomic_DNA"/>
</dbReference>